<dbReference type="InterPro" id="IPR001584">
    <property type="entry name" value="Integrase_cat-core"/>
</dbReference>
<accession>A0A9Q4NRX0</accession>
<dbReference type="InterPro" id="IPR012337">
    <property type="entry name" value="RNaseH-like_sf"/>
</dbReference>
<keyword evidence="3" id="KW-1185">Reference proteome</keyword>
<organism evidence="2 3">
    <name type="scientific">Corynebacterium pilbarense</name>
    <dbReference type="NCBI Taxonomy" id="1288393"/>
    <lineage>
        <taxon>Bacteria</taxon>
        <taxon>Bacillati</taxon>
        <taxon>Actinomycetota</taxon>
        <taxon>Actinomycetes</taxon>
        <taxon>Mycobacteriales</taxon>
        <taxon>Corynebacteriaceae</taxon>
        <taxon>Corynebacterium</taxon>
    </lineage>
</organism>
<name>A0A9Q4NRX0_9CORY</name>
<dbReference type="SUPFAM" id="SSF53098">
    <property type="entry name" value="Ribonuclease H-like"/>
    <property type="match status" value="1"/>
</dbReference>
<reference evidence="2" key="1">
    <citation type="submission" date="2022-08" db="EMBL/GenBank/DDBJ databases">
        <title>Corynebacterium sp. nov., isolated from clinical breast specimens.</title>
        <authorList>
            <person name="Zhang T."/>
        </authorList>
    </citation>
    <scope>NUCLEOTIDE SEQUENCE</scope>
    <source>
        <strain evidence="2">CCUG 57942</strain>
    </source>
</reference>
<dbReference type="EMBL" id="JANRML010000004">
    <property type="protein sequence ID" value="MCZ2220646.1"/>
    <property type="molecule type" value="Genomic_DNA"/>
</dbReference>
<dbReference type="PROSITE" id="PS50994">
    <property type="entry name" value="INTEGRASE"/>
    <property type="match status" value="1"/>
</dbReference>
<dbReference type="InterPro" id="IPR036397">
    <property type="entry name" value="RNaseH_sf"/>
</dbReference>
<feature type="domain" description="Integrase catalytic" evidence="1">
    <location>
        <begin position="1"/>
        <end position="162"/>
    </location>
</feature>
<dbReference type="Proteomes" id="UP001071110">
    <property type="component" value="Unassembled WGS sequence"/>
</dbReference>
<evidence type="ECO:0000259" key="1">
    <source>
        <dbReference type="PROSITE" id="PS50994"/>
    </source>
</evidence>
<protein>
    <recommendedName>
        <fullName evidence="1">Integrase catalytic domain-containing protein</fullName>
    </recommendedName>
</protein>
<dbReference type="AlphaFoldDB" id="A0A9Q4NRX0"/>
<gene>
    <name evidence="2" type="ORF">NUW87_04565</name>
</gene>
<dbReference type="GO" id="GO:0015074">
    <property type="term" value="P:DNA integration"/>
    <property type="evidence" value="ECO:0007669"/>
    <property type="project" value="InterPro"/>
</dbReference>
<evidence type="ECO:0000313" key="2">
    <source>
        <dbReference type="EMBL" id="MCZ2220646.1"/>
    </source>
</evidence>
<dbReference type="GO" id="GO:0003676">
    <property type="term" value="F:nucleic acid binding"/>
    <property type="evidence" value="ECO:0007669"/>
    <property type="project" value="InterPro"/>
</dbReference>
<dbReference type="Gene3D" id="3.30.420.10">
    <property type="entry name" value="Ribonuclease H-like superfamily/Ribonuclease H"/>
    <property type="match status" value="1"/>
</dbReference>
<comment type="caution">
    <text evidence="2">The sequence shown here is derived from an EMBL/GenBank/DDBJ whole genome shotgun (WGS) entry which is preliminary data.</text>
</comment>
<proteinExistence type="predicted"/>
<dbReference type="RefSeq" id="WP_269027436.1">
    <property type="nucleotide sequence ID" value="NZ_BAABDP010000020.1"/>
</dbReference>
<sequence>MRSCPRRQNHHAVLHGRRDLTRNVPKREGSCRQDRLFDVAHTQVTIYQVFDAASRFDVGTKAFKLPENGSDARTTLKEAFARYRKPHEILSDNSEAFATYHRGRLSATEVRLAEQGVMAIAGFAPTAQGKDERARRTLVQFLDARTPRTFAELEATIDACCQ</sequence>
<evidence type="ECO:0000313" key="3">
    <source>
        <dbReference type="Proteomes" id="UP001071110"/>
    </source>
</evidence>